<dbReference type="Gene3D" id="1.20.245.10">
    <property type="entry name" value="Lipoxygenase-1, Domain 5"/>
    <property type="match status" value="1"/>
</dbReference>
<dbReference type="Gene3D" id="3.10.450.60">
    <property type="match status" value="1"/>
</dbReference>
<feature type="domain" description="Lipoxygenase" evidence="5">
    <location>
        <begin position="407"/>
        <end position="657"/>
    </location>
</feature>
<gene>
    <name evidence="6" type="ORF">CSSPJE1EN2_LOCUS19534</name>
</gene>
<evidence type="ECO:0000259" key="5">
    <source>
        <dbReference type="PROSITE" id="PS51393"/>
    </source>
</evidence>
<evidence type="ECO:0000256" key="2">
    <source>
        <dbReference type="ARBA" id="ARBA00022964"/>
    </source>
</evidence>
<proteinExistence type="predicted"/>
<feature type="region of interest" description="Disordered" evidence="4">
    <location>
        <begin position="235"/>
        <end position="262"/>
    </location>
</feature>
<keyword evidence="7" id="KW-1185">Reference proteome</keyword>
<accession>A0ABP1BPV5</accession>
<dbReference type="Gene3D" id="2.60.60.20">
    <property type="entry name" value="PLAT/LH2 domain"/>
    <property type="match status" value="1"/>
</dbReference>
<evidence type="ECO:0000256" key="3">
    <source>
        <dbReference type="ARBA" id="ARBA00023002"/>
    </source>
</evidence>
<keyword evidence="3" id="KW-0560">Oxidoreductase</keyword>
<dbReference type="InterPro" id="IPR036226">
    <property type="entry name" value="LipOase_C_sf"/>
</dbReference>
<dbReference type="InterPro" id="IPR013819">
    <property type="entry name" value="LipOase_C"/>
</dbReference>
<feature type="domain" description="Lipoxygenase" evidence="5">
    <location>
        <begin position="171"/>
        <end position="386"/>
    </location>
</feature>
<dbReference type="PANTHER" id="PTHR11771">
    <property type="entry name" value="LIPOXYGENASE"/>
    <property type="match status" value="1"/>
</dbReference>
<dbReference type="Pfam" id="PF00305">
    <property type="entry name" value="Lipoxygenase"/>
    <property type="match status" value="3"/>
</dbReference>
<keyword evidence="1" id="KW-0479">Metal-binding</keyword>
<dbReference type="PROSITE" id="PS51393">
    <property type="entry name" value="LIPOXYGENASE_3"/>
    <property type="match status" value="2"/>
</dbReference>
<dbReference type="Proteomes" id="UP001497522">
    <property type="component" value="Chromosome 6"/>
</dbReference>
<evidence type="ECO:0000256" key="4">
    <source>
        <dbReference type="SAM" id="MobiDB-lite"/>
    </source>
</evidence>
<sequence>MAFANAQSGKEEAWLAGLEDTVEGFVSGVLPTHKAADNSSTTKAEAEDSTVSSTIHMMGILKLRKRLQSVERTDVGRDETNALDNILGGKVSLQLVSNTSVDPDTGEGVRSSELKVVNWAAVPDPAMTEIDFSLNFHVPGNFESDNDDDDLMKISFCVVMIDLLCFLLQKLDLPSQTPAGLVALRAEELNTLRGDGKGERKVQDRIYDYDVYNDLGNPDSNLSFKRPILGGSEEFPYPRRCRTGRPPTKTDPSFESPPPFRNPRWTYVPRDEAFGQYTTDDDVRRLFRSIVQDVTVRPRQSLTGASPVLKKSSNSDKEAWSTDEEFTREFIAGLNPMVIKRVTEFPLKSQMDPSEYGDPVSAITREHVDRQLPGGWDVDKVHKKKRQSDEAPTLVNVVELRCSSCSSIANRGMAIPNSYAKHGLHLLLEDYPYAVDGLDLWAAIEIWYTDFVDIVYADDREVWGDVELQTWWTEVRTVGHADKKDAPGWPVLDSKHNLVQILVTIAWVASCHHAAVNFGQYQYSGFMPINPTWMRRLIPEEHTPEWNDLEVNPVKNYLESVSNEPQARVVMATVQILSTHGANEEYLGQRKYKTGQILAAFAKYSMNITAVDGLINRRNADKTLKNRSGPVKLEYELLRPTSGEGLTGRGVPNSVSI</sequence>
<organism evidence="6 7">
    <name type="scientific">Sphagnum jensenii</name>
    <dbReference type="NCBI Taxonomy" id="128206"/>
    <lineage>
        <taxon>Eukaryota</taxon>
        <taxon>Viridiplantae</taxon>
        <taxon>Streptophyta</taxon>
        <taxon>Embryophyta</taxon>
        <taxon>Bryophyta</taxon>
        <taxon>Sphagnophytina</taxon>
        <taxon>Sphagnopsida</taxon>
        <taxon>Sphagnales</taxon>
        <taxon>Sphagnaceae</taxon>
        <taxon>Sphagnum</taxon>
    </lineage>
</organism>
<dbReference type="InterPro" id="IPR001246">
    <property type="entry name" value="LipOase_plant"/>
</dbReference>
<evidence type="ECO:0000313" key="7">
    <source>
        <dbReference type="Proteomes" id="UP001497522"/>
    </source>
</evidence>
<dbReference type="EMBL" id="OZ023707">
    <property type="protein sequence ID" value="CAK9877709.1"/>
    <property type="molecule type" value="Genomic_DNA"/>
</dbReference>
<keyword evidence="2" id="KW-0223">Dioxygenase</keyword>
<evidence type="ECO:0000256" key="1">
    <source>
        <dbReference type="ARBA" id="ARBA00022723"/>
    </source>
</evidence>
<evidence type="ECO:0000313" key="6">
    <source>
        <dbReference type="EMBL" id="CAK9877709.1"/>
    </source>
</evidence>
<reference evidence="6" key="1">
    <citation type="submission" date="2024-03" db="EMBL/GenBank/DDBJ databases">
        <authorList>
            <consortium name="ELIXIR-Norway"/>
            <consortium name="Elixir Norway"/>
        </authorList>
    </citation>
    <scope>NUCLEOTIDE SEQUENCE</scope>
</reference>
<dbReference type="Gene3D" id="4.10.375.10">
    <property type="entry name" value="Lipoxygenase-1, Domain 2"/>
    <property type="match status" value="1"/>
</dbReference>
<dbReference type="SUPFAM" id="SSF48484">
    <property type="entry name" value="Lipoxigenase"/>
    <property type="match status" value="2"/>
</dbReference>
<dbReference type="PRINTS" id="PR00468">
    <property type="entry name" value="PLTLPOXGNASE"/>
</dbReference>
<name>A0ABP1BPV5_9BRYO</name>
<dbReference type="InterPro" id="IPR000907">
    <property type="entry name" value="LipOase"/>
</dbReference>
<protein>
    <recommendedName>
        <fullName evidence="5">Lipoxygenase domain-containing protein</fullName>
    </recommendedName>
</protein>